<dbReference type="Gene3D" id="2.60.40.640">
    <property type="match status" value="1"/>
</dbReference>
<reference evidence="2 3" key="1">
    <citation type="submission" date="2015-01" db="EMBL/GenBank/DDBJ databases">
        <title>The Genome Sequence of Exophiala mesophila CBS40295.</title>
        <authorList>
            <consortium name="The Broad Institute Genomics Platform"/>
            <person name="Cuomo C."/>
            <person name="de Hoog S."/>
            <person name="Gorbushina A."/>
            <person name="Stielow B."/>
            <person name="Teixiera M."/>
            <person name="Abouelleil A."/>
            <person name="Chapman S.B."/>
            <person name="Priest M."/>
            <person name="Young S.K."/>
            <person name="Wortman J."/>
            <person name="Nusbaum C."/>
            <person name="Birren B."/>
        </authorList>
    </citation>
    <scope>NUCLEOTIDE SEQUENCE [LARGE SCALE GENOMIC DNA]</scope>
    <source>
        <strain evidence="2 3">CBS 40295</strain>
    </source>
</reference>
<name>A0A0D1ZTX6_EXOME</name>
<dbReference type="AlphaFoldDB" id="A0A0D1ZTX6"/>
<proteinExistence type="predicted"/>
<dbReference type="HOGENOM" id="CLU_005862_0_0_1"/>
<dbReference type="PANTHER" id="PTHR12507">
    <property type="entry name" value="REDUCED GROWTH PHENOTYPE 1 RGP1, YEAST -RELATED"/>
    <property type="match status" value="1"/>
</dbReference>
<evidence type="ECO:0008006" key="4">
    <source>
        <dbReference type="Google" id="ProtNLM"/>
    </source>
</evidence>
<feature type="region of interest" description="Disordered" evidence="1">
    <location>
        <begin position="58"/>
        <end position="253"/>
    </location>
</feature>
<feature type="region of interest" description="Disordered" evidence="1">
    <location>
        <begin position="521"/>
        <end position="544"/>
    </location>
</feature>
<feature type="compositionally biased region" description="Basic and acidic residues" evidence="1">
    <location>
        <begin position="73"/>
        <end position="82"/>
    </location>
</feature>
<gene>
    <name evidence="2" type="ORF">PV10_01687</name>
</gene>
<sequence>MHSDIHVLVRFHEQSVFAGEELRCTITFRNVANVSEPATRPRQSSRRESIGHIAAQIAKSHAPHRSNHAARPSQHEIPPDLARHHRPSGSSTSPQAGLDDHRSRSPRPKQQRSVSIISVTSPIAGEVGDSTASSWAKQQRLSHQRSNTTGNQYDAFHQGQRRLSPTGLQLPPGRGRHSPPSQERSKSRETTPDFKFPLEQPKNRRHRPQPSENPSLSGFGPSKPSNSRPLASERSSGEFYSLSNHSQETLMSEQPSILSEIRTPLNYPATQHPRRPPLRPQQRPQAVNLLMGYAQLSATFTLDASLIDQSHFEEVKNKGFLGGQAGGGVVGIKKPRPTSGFLGGFNFNSIGDSLNTLMGGDNMSSVKEMHAVTNSRAVPLLSTPQSLLFVDLHLEPGDEKSYTFTYPLPHGLPSSHRGKAIKISYNLTIGVQGLPGSRDTHTVRQINVPVRVFSGVNLEGEILGHDLMQPHVILRDLAATKSISSPDEPDEAQITSPQQAETSTIEFLKFVDRLLDRHRRRQSSSGTLEDFQTGQDAHDHRKSVQAISRAIHLGNQLGESEASSNRFEIARNGLRVAVIVIDRPLHRLGETVTAVIDFSESEVPCATLHSTLETSEKVSPSLAVRSAATISRVTRKTYLAKSENVLFSQRATFAPAIPGSGTPTFVTTGVSLDWCLRFEFGTIKFHEGEDGEPRSKTELLEEVIKDERGTINVAVENLDCETFDVVIPFTVYGDVVPDGKEGDEIVGIPI</sequence>
<evidence type="ECO:0000256" key="1">
    <source>
        <dbReference type="SAM" id="MobiDB-lite"/>
    </source>
</evidence>
<dbReference type="VEuPathDB" id="FungiDB:PV10_01687"/>
<dbReference type="Pfam" id="PF08737">
    <property type="entry name" value="Rgp1"/>
    <property type="match status" value="1"/>
</dbReference>
<feature type="compositionally biased region" description="Polar residues" evidence="1">
    <location>
        <begin position="241"/>
        <end position="253"/>
    </location>
</feature>
<dbReference type="RefSeq" id="XP_016229566.1">
    <property type="nucleotide sequence ID" value="XM_016365917.1"/>
</dbReference>
<protein>
    <recommendedName>
        <fullName evidence="4">Rgp1-domain-containing protein</fullName>
    </recommendedName>
</protein>
<feature type="compositionally biased region" description="Basic and acidic residues" evidence="1">
    <location>
        <begin position="183"/>
        <end position="192"/>
    </location>
</feature>
<dbReference type="InterPro" id="IPR014848">
    <property type="entry name" value="Rgp1"/>
</dbReference>
<evidence type="ECO:0000313" key="2">
    <source>
        <dbReference type="EMBL" id="KIV97992.1"/>
    </source>
</evidence>
<organism evidence="2 3">
    <name type="scientific">Exophiala mesophila</name>
    <name type="common">Black yeast-like fungus</name>
    <dbReference type="NCBI Taxonomy" id="212818"/>
    <lineage>
        <taxon>Eukaryota</taxon>
        <taxon>Fungi</taxon>
        <taxon>Dikarya</taxon>
        <taxon>Ascomycota</taxon>
        <taxon>Pezizomycotina</taxon>
        <taxon>Eurotiomycetes</taxon>
        <taxon>Chaetothyriomycetidae</taxon>
        <taxon>Chaetothyriales</taxon>
        <taxon>Herpotrichiellaceae</taxon>
        <taxon>Exophiala</taxon>
    </lineage>
</organism>
<dbReference type="InterPro" id="IPR014752">
    <property type="entry name" value="Arrestin-like_C"/>
</dbReference>
<feature type="compositionally biased region" description="Polar residues" evidence="1">
    <location>
        <begin position="130"/>
        <end position="152"/>
    </location>
</feature>
<accession>A0A0D1ZTX6</accession>
<dbReference type="GeneID" id="27319532"/>
<dbReference type="OMA" id="VLGHDLM"/>
<dbReference type="STRING" id="212818.A0A0D1ZTX6"/>
<dbReference type="EMBL" id="KN847520">
    <property type="protein sequence ID" value="KIV97992.1"/>
    <property type="molecule type" value="Genomic_DNA"/>
</dbReference>
<evidence type="ECO:0000313" key="3">
    <source>
        <dbReference type="Proteomes" id="UP000054302"/>
    </source>
</evidence>
<dbReference type="OrthoDB" id="1918at2759"/>
<feature type="compositionally biased region" description="Polar residues" evidence="1">
    <location>
        <begin position="523"/>
        <end position="535"/>
    </location>
</feature>
<dbReference type="Proteomes" id="UP000054302">
    <property type="component" value="Unassembled WGS sequence"/>
</dbReference>
<keyword evidence="3" id="KW-1185">Reference proteome</keyword>